<dbReference type="SUPFAM" id="SSF56601">
    <property type="entry name" value="beta-lactamase/transpeptidase-like"/>
    <property type="match status" value="1"/>
</dbReference>
<dbReference type="AlphaFoldDB" id="A0A2A2TCN6"/>
<organism evidence="3 4">
    <name type="scientific">Brunnivagina elsteri CCALA 953</name>
    <dbReference type="NCBI Taxonomy" id="987040"/>
    <lineage>
        <taxon>Bacteria</taxon>
        <taxon>Bacillati</taxon>
        <taxon>Cyanobacteriota</taxon>
        <taxon>Cyanophyceae</taxon>
        <taxon>Nostocales</taxon>
        <taxon>Calotrichaceae</taxon>
        <taxon>Brunnivagina</taxon>
    </lineage>
</organism>
<dbReference type="GO" id="GO:0046677">
    <property type="term" value="P:response to antibiotic"/>
    <property type="evidence" value="ECO:0007669"/>
    <property type="project" value="InterPro"/>
</dbReference>
<evidence type="ECO:0000259" key="2">
    <source>
        <dbReference type="Pfam" id="PF13354"/>
    </source>
</evidence>
<reference evidence="3 4" key="1">
    <citation type="submission" date="2017-08" db="EMBL/GenBank/DDBJ databases">
        <title>Draft genome sequence of filamentous cyanobacterium Calothrix elsteri CCALA 953.</title>
        <authorList>
            <person name="Gagunashvili A.N."/>
            <person name="Elster J."/>
            <person name="Andresson O.S."/>
        </authorList>
    </citation>
    <scope>NUCLEOTIDE SEQUENCE [LARGE SCALE GENOMIC DNA]</scope>
    <source>
        <strain evidence="3 4">CCALA 953</strain>
    </source>
</reference>
<protein>
    <recommendedName>
        <fullName evidence="2">Beta-lactamase class A catalytic domain-containing protein</fullName>
    </recommendedName>
</protein>
<dbReference type="PANTHER" id="PTHR35333:SF3">
    <property type="entry name" value="BETA-LACTAMASE-TYPE TRANSPEPTIDASE FOLD CONTAINING PROTEIN"/>
    <property type="match status" value="1"/>
</dbReference>
<keyword evidence="4" id="KW-1185">Reference proteome</keyword>
<feature type="transmembrane region" description="Helical" evidence="1">
    <location>
        <begin position="6"/>
        <end position="26"/>
    </location>
</feature>
<feature type="domain" description="Beta-lactamase class A catalytic" evidence="2">
    <location>
        <begin position="79"/>
        <end position="315"/>
    </location>
</feature>
<keyword evidence="1" id="KW-0812">Transmembrane</keyword>
<dbReference type="Proteomes" id="UP000218238">
    <property type="component" value="Unassembled WGS sequence"/>
</dbReference>
<name>A0A2A2TCN6_9CYAN</name>
<dbReference type="EMBL" id="NTFS01000401">
    <property type="protein sequence ID" value="PAX51406.1"/>
    <property type="molecule type" value="Genomic_DNA"/>
</dbReference>
<dbReference type="Gene3D" id="3.40.710.10">
    <property type="entry name" value="DD-peptidase/beta-lactamase superfamily"/>
    <property type="match status" value="1"/>
</dbReference>
<evidence type="ECO:0000313" key="4">
    <source>
        <dbReference type="Proteomes" id="UP000218238"/>
    </source>
</evidence>
<sequence length="401" mass="46303">MSINLFSHWQVGISLFAFILILVGIWQKQAVLSIIDTFSILSDGKEWELQLRTPEAVLEYIITHPDDVSLVAYEVGYSEQEIFYNSDIKRPLASTIKIIVLAEYARQINQGLLSSQELVNIEDIDLYYLPRTDGDAHPSAITELKQKQYINLANQVELHHIPWAMIRYSDNAATDYLIQRLGRENLNNLVSSLNIKNQDVPLPIIGQILTWSNHTSSDTFTERLQKYQAMSPKEYGDEVYQLTGIWQSDEEFRRNQSTHITSNKWLKLKEQQEIAHALNGKGTATGYTQIMERIYRGLLISSEADKIMRRYLEWTMEIPSNQQRLDAFGVKNGSLAGIITEAWYLKPTNANNARVAALFLENIPPGAWFNLLQNYIQQEFLYKLLTDEDFFNLVREKLFEI</sequence>
<dbReference type="InterPro" id="IPR000871">
    <property type="entry name" value="Beta-lactam_class-A"/>
</dbReference>
<gene>
    <name evidence="3" type="ORF">CK510_24940</name>
</gene>
<dbReference type="GO" id="GO:0030655">
    <property type="term" value="P:beta-lactam antibiotic catabolic process"/>
    <property type="evidence" value="ECO:0007669"/>
    <property type="project" value="InterPro"/>
</dbReference>
<keyword evidence="1" id="KW-0472">Membrane</keyword>
<dbReference type="OrthoDB" id="503335at2"/>
<accession>A0A2A2TCN6</accession>
<dbReference type="RefSeq" id="WP_095724243.1">
    <property type="nucleotide sequence ID" value="NZ_NTFS01000401.1"/>
</dbReference>
<evidence type="ECO:0000256" key="1">
    <source>
        <dbReference type="SAM" id="Phobius"/>
    </source>
</evidence>
<keyword evidence="1" id="KW-1133">Transmembrane helix</keyword>
<dbReference type="InterPro" id="IPR045155">
    <property type="entry name" value="Beta-lactam_cat"/>
</dbReference>
<dbReference type="PANTHER" id="PTHR35333">
    <property type="entry name" value="BETA-LACTAMASE"/>
    <property type="match status" value="1"/>
</dbReference>
<comment type="caution">
    <text evidence="3">The sequence shown here is derived from an EMBL/GenBank/DDBJ whole genome shotgun (WGS) entry which is preliminary data.</text>
</comment>
<proteinExistence type="predicted"/>
<dbReference type="GO" id="GO:0008800">
    <property type="term" value="F:beta-lactamase activity"/>
    <property type="evidence" value="ECO:0007669"/>
    <property type="project" value="InterPro"/>
</dbReference>
<dbReference type="InterPro" id="IPR012338">
    <property type="entry name" value="Beta-lactam/transpept-like"/>
</dbReference>
<evidence type="ECO:0000313" key="3">
    <source>
        <dbReference type="EMBL" id="PAX51406.1"/>
    </source>
</evidence>
<dbReference type="Pfam" id="PF13354">
    <property type="entry name" value="Beta-lactamase2"/>
    <property type="match status" value="1"/>
</dbReference>